<dbReference type="SUPFAM" id="SSF53335">
    <property type="entry name" value="S-adenosyl-L-methionine-dependent methyltransferases"/>
    <property type="match status" value="1"/>
</dbReference>
<dbReference type="Proteomes" id="UP000193963">
    <property type="component" value="Unassembled WGS sequence"/>
</dbReference>
<dbReference type="PROSITE" id="PS00092">
    <property type="entry name" value="N6_MTASE"/>
    <property type="match status" value="1"/>
</dbReference>
<reference evidence="2 3" key="1">
    <citation type="submission" date="2017-03" db="EMBL/GenBank/DDBJ databases">
        <authorList>
            <person name="Afonso C.L."/>
            <person name="Miller P.J."/>
            <person name="Scott M.A."/>
            <person name="Spackman E."/>
            <person name="Goraichik I."/>
            <person name="Dimitrov K.M."/>
            <person name="Suarez D.L."/>
            <person name="Swayne D.E."/>
        </authorList>
    </citation>
    <scope>NUCLEOTIDE SEQUENCE [LARGE SCALE GENOMIC DNA]</scope>
    <source>
        <strain evidence="2 3">CECT 7751</strain>
    </source>
</reference>
<evidence type="ECO:0000313" key="3">
    <source>
        <dbReference type="Proteomes" id="UP000193963"/>
    </source>
</evidence>
<dbReference type="InterPro" id="IPR002052">
    <property type="entry name" value="DNA_methylase_N6_adenine_CS"/>
</dbReference>
<evidence type="ECO:0000256" key="1">
    <source>
        <dbReference type="SAM" id="MobiDB-lite"/>
    </source>
</evidence>
<protein>
    <recommendedName>
        <fullName evidence="4">Methyltransferase</fullName>
    </recommendedName>
</protein>
<evidence type="ECO:0000313" key="2">
    <source>
        <dbReference type="EMBL" id="SLN73625.1"/>
    </source>
</evidence>
<dbReference type="AlphaFoldDB" id="A0A1X7A964"/>
<feature type="region of interest" description="Disordered" evidence="1">
    <location>
        <begin position="227"/>
        <end position="259"/>
    </location>
</feature>
<dbReference type="InterPro" id="IPR029063">
    <property type="entry name" value="SAM-dependent_MTases_sf"/>
</dbReference>
<feature type="compositionally biased region" description="Low complexity" evidence="1">
    <location>
        <begin position="227"/>
        <end position="247"/>
    </location>
</feature>
<dbReference type="GO" id="GO:0008168">
    <property type="term" value="F:methyltransferase activity"/>
    <property type="evidence" value="ECO:0007669"/>
    <property type="project" value="InterPro"/>
</dbReference>
<evidence type="ECO:0008006" key="4">
    <source>
        <dbReference type="Google" id="ProtNLM"/>
    </source>
</evidence>
<gene>
    <name evidence="2" type="ORF">PSM7751_04070</name>
</gene>
<organism evidence="2 3">
    <name type="scientific">Pseudooceanicola marinus</name>
    <dbReference type="NCBI Taxonomy" id="396013"/>
    <lineage>
        <taxon>Bacteria</taxon>
        <taxon>Pseudomonadati</taxon>
        <taxon>Pseudomonadota</taxon>
        <taxon>Alphaproteobacteria</taxon>
        <taxon>Rhodobacterales</taxon>
        <taxon>Paracoccaceae</taxon>
        <taxon>Pseudooceanicola</taxon>
    </lineage>
</organism>
<keyword evidence="3" id="KW-1185">Reference proteome</keyword>
<dbReference type="EMBL" id="FWFN01000010">
    <property type="protein sequence ID" value="SLN73625.1"/>
    <property type="molecule type" value="Genomic_DNA"/>
</dbReference>
<dbReference type="GO" id="GO:0032259">
    <property type="term" value="P:methylation"/>
    <property type="evidence" value="ECO:0007669"/>
    <property type="project" value="InterPro"/>
</dbReference>
<dbReference type="GO" id="GO:0003676">
    <property type="term" value="F:nucleic acid binding"/>
    <property type="evidence" value="ECO:0007669"/>
    <property type="project" value="InterPro"/>
</dbReference>
<name>A0A1X7A964_9RHOB</name>
<sequence>MSFATSTAVMQRRVEAPDSLDDFPTPPWATRALCEVLAGEGYDLAQMSAWEPCCNRGHMARPLAEAFGSVFASDVMDYGWPGQQAVADFLIDWAQEAPEVDFVITNPPFRLAAEVIARGLKRARRGVAVFVRTAFVEGVSRYETLFRDQPEALVLPFVERVVLWRGILLDPEVPVWREGPDGTGRAERPTSATSYCWLVWLKDRDGPTVLRRIPPCRPRLTRSGDYPALPAHLAPPQSAAPSLPLTLEHQSPGRPAWTS</sequence>
<dbReference type="RefSeq" id="WP_200814176.1">
    <property type="nucleotide sequence ID" value="NZ_FWFN01000010.1"/>
</dbReference>
<accession>A0A1X7A964</accession>
<proteinExistence type="predicted"/>